<feature type="transmembrane region" description="Helical" evidence="1">
    <location>
        <begin position="103"/>
        <end position="120"/>
    </location>
</feature>
<feature type="transmembrane region" description="Helical" evidence="1">
    <location>
        <begin position="12"/>
        <end position="31"/>
    </location>
</feature>
<sequence length="121" mass="13625">MHLSLQQKLTITLLIAFGILLMFWQIPIIPLAPYLTISLADLPSMLITMRYNHTVGIITATGIACGYWLCQGLSIIAGIGILASFLFNIVMLSLFYYHHRLHLFTASIITTFIMSMLCLLY</sequence>
<gene>
    <name evidence="2" type="ORF">H9901_04990</name>
</gene>
<protein>
    <submittedName>
        <fullName evidence="2">Uncharacterized protein</fullName>
    </submittedName>
</protein>
<name>A0A948TK65_9LACO</name>
<evidence type="ECO:0000313" key="2">
    <source>
        <dbReference type="EMBL" id="MBU3852036.1"/>
    </source>
</evidence>
<accession>A0A948TK65</accession>
<organism evidence="2 3">
    <name type="scientific">Candidatus Paralactobacillus gallistercoris</name>
    <dbReference type="NCBI Taxonomy" id="2838724"/>
    <lineage>
        <taxon>Bacteria</taxon>
        <taxon>Bacillati</taxon>
        <taxon>Bacillota</taxon>
        <taxon>Bacilli</taxon>
        <taxon>Lactobacillales</taxon>
        <taxon>Lactobacillaceae</taxon>
        <taxon>Lactobacillus</taxon>
    </lineage>
</organism>
<reference evidence="2" key="1">
    <citation type="journal article" date="2021" name="PeerJ">
        <title>Extensive microbial diversity within the chicken gut microbiome revealed by metagenomics and culture.</title>
        <authorList>
            <person name="Gilroy R."/>
            <person name="Ravi A."/>
            <person name="Getino M."/>
            <person name="Pursley I."/>
            <person name="Horton D.L."/>
            <person name="Alikhan N.F."/>
            <person name="Baker D."/>
            <person name="Gharbi K."/>
            <person name="Hall N."/>
            <person name="Watson M."/>
            <person name="Adriaenssens E.M."/>
            <person name="Foster-Nyarko E."/>
            <person name="Jarju S."/>
            <person name="Secka A."/>
            <person name="Antonio M."/>
            <person name="Oren A."/>
            <person name="Chaudhuri R.R."/>
            <person name="La Ragione R."/>
            <person name="Hildebrand F."/>
            <person name="Pallen M.J."/>
        </authorList>
    </citation>
    <scope>NUCLEOTIDE SEQUENCE</scope>
    <source>
        <strain evidence="2">F6-6636</strain>
    </source>
</reference>
<reference evidence="2" key="2">
    <citation type="submission" date="2021-04" db="EMBL/GenBank/DDBJ databases">
        <authorList>
            <person name="Gilroy R."/>
        </authorList>
    </citation>
    <scope>NUCLEOTIDE SEQUENCE</scope>
    <source>
        <strain evidence="2">F6-6636</strain>
    </source>
</reference>
<evidence type="ECO:0000256" key="1">
    <source>
        <dbReference type="SAM" id="Phobius"/>
    </source>
</evidence>
<evidence type="ECO:0000313" key="3">
    <source>
        <dbReference type="Proteomes" id="UP000777303"/>
    </source>
</evidence>
<dbReference type="EMBL" id="JAHLFS010000060">
    <property type="protein sequence ID" value="MBU3852036.1"/>
    <property type="molecule type" value="Genomic_DNA"/>
</dbReference>
<dbReference type="Proteomes" id="UP000777303">
    <property type="component" value="Unassembled WGS sequence"/>
</dbReference>
<feature type="transmembrane region" description="Helical" evidence="1">
    <location>
        <begin position="51"/>
        <end position="69"/>
    </location>
</feature>
<dbReference type="AlphaFoldDB" id="A0A948TK65"/>
<dbReference type="Gene3D" id="1.10.1760.20">
    <property type="match status" value="1"/>
</dbReference>
<comment type="caution">
    <text evidence="2">The sequence shown here is derived from an EMBL/GenBank/DDBJ whole genome shotgun (WGS) entry which is preliminary data.</text>
</comment>
<keyword evidence="1" id="KW-1133">Transmembrane helix</keyword>
<feature type="transmembrane region" description="Helical" evidence="1">
    <location>
        <begin position="76"/>
        <end position="97"/>
    </location>
</feature>
<feature type="non-terminal residue" evidence="2">
    <location>
        <position position="121"/>
    </location>
</feature>
<keyword evidence="1" id="KW-0812">Transmembrane</keyword>
<proteinExistence type="predicted"/>
<keyword evidence="1" id="KW-0472">Membrane</keyword>